<gene>
    <name evidence="1" type="ORF">LEP1GSC079_0123</name>
</gene>
<name>A0A0F6I8N1_LEPIR</name>
<dbReference type="EMBL" id="AKWR02000240">
    <property type="protein sequence ID" value="EMJ34406.1"/>
    <property type="molecule type" value="Genomic_DNA"/>
</dbReference>
<accession>A0A0F6I8N1</accession>
<evidence type="ECO:0000313" key="1">
    <source>
        <dbReference type="EMBL" id="EMJ34406.1"/>
    </source>
</evidence>
<proteinExistence type="predicted"/>
<reference evidence="1 2" key="1">
    <citation type="submission" date="2013-01" db="EMBL/GenBank/DDBJ databases">
        <authorList>
            <person name="Harkins D.M."/>
            <person name="Durkin A.S."/>
            <person name="Brinkac L.M."/>
            <person name="Haft D.H."/>
            <person name="Selengut J.D."/>
            <person name="Sanka R."/>
            <person name="DePew J."/>
            <person name="Purushe J."/>
            <person name="Peacock S.J."/>
            <person name="Thaipadungpanit J."/>
            <person name="Wuthiekanun V.W."/>
            <person name="Day N.P."/>
            <person name="Vinetz J.M."/>
            <person name="Sutton G.G."/>
            <person name="Nierman W.C."/>
            <person name="Fouts D.E."/>
        </authorList>
    </citation>
    <scope>NUCLEOTIDE SEQUENCE [LARGE SCALE GENOMIC DNA]</scope>
    <source>
        <strain evidence="1 2">FPW1039</strain>
    </source>
</reference>
<dbReference type="Proteomes" id="UP000012164">
    <property type="component" value="Unassembled WGS sequence"/>
</dbReference>
<sequence length="131" mass="15309">MNPLVKKMIKRRSEILSSNSNEQDLENALLRERANFINLMYGGRTVNDRILKKAEDLSQKYESRQDQISFLMGFVEGFKHLKATRAGDDAYENGRAYGTDAFIATVSRREEEFVKEMLSKQINRHHLRRVK</sequence>
<organism evidence="1 2">
    <name type="scientific">Leptospira interrogans str. FPW1039</name>
    <dbReference type="NCBI Taxonomy" id="1193040"/>
    <lineage>
        <taxon>Bacteria</taxon>
        <taxon>Pseudomonadati</taxon>
        <taxon>Spirochaetota</taxon>
        <taxon>Spirochaetia</taxon>
        <taxon>Leptospirales</taxon>
        <taxon>Leptospiraceae</taxon>
        <taxon>Leptospira</taxon>
    </lineage>
</organism>
<dbReference type="AlphaFoldDB" id="A0A0F6I8N1"/>
<evidence type="ECO:0000313" key="2">
    <source>
        <dbReference type="Proteomes" id="UP000012164"/>
    </source>
</evidence>
<protein>
    <submittedName>
        <fullName evidence="1">Uncharacterized protein</fullName>
    </submittedName>
</protein>
<comment type="caution">
    <text evidence="1">The sequence shown here is derived from an EMBL/GenBank/DDBJ whole genome shotgun (WGS) entry which is preliminary data.</text>
</comment>